<evidence type="ECO:0000313" key="2">
    <source>
        <dbReference type="Proteomes" id="UP001057402"/>
    </source>
</evidence>
<proteinExistence type="predicted"/>
<keyword evidence="2" id="KW-1185">Reference proteome</keyword>
<gene>
    <name evidence="1" type="ORF">MLD38_013358</name>
</gene>
<comment type="caution">
    <text evidence="1">The sequence shown here is derived from an EMBL/GenBank/DDBJ whole genome shotgun (WGS) entry which is preliminary data.</text>
</comment>
<organism evidence="1 2">
    <name type="scientific">Melastoma candidum</name>
    <dbReference type="NCBI Taxonomy" id="119954"/>
    <lineage>
        <taxon>Eukaryota</taxon>
        <taxon>Viridiplantae</taxon>
        <taxon>Streptophyta</taxon>
        <taxon>Embryophyta</taxon>
        <taxon>Tracheophyta</taxon>
        <taxon>Spermatophyta</taxon>
        <taxon>Magnoliopsida</taxon>
        <taxon>eudicotyledons</taxon>
        <taxon>Gunneridae</taxon>
        <taxon>Pentapetalae</taxon>
        <taxon>rosids</taxon>
        <taxon>malvids</taxon>
        <taxon>Myrtales</taxon>
        <taxon>Melastomataceae</taxon>
        <taxon>Melastomatoideae</taxon>
        <taxon>Melastomateae</taxon>
        <taxon>Melastoma</taxon>
    </lineage>
</organism>
<accession>A0ACB9R8Q3</accession>
<protein>
    <submittedName>
        <fullName evidence="1">Uncharacterized protein</fullName>
    </submittedName>
</protein>
<dbReference type="EMBL" id="CM042883">
    <property type="protein sequence ID" value="KAI4375496.1"/>
    <property type="molecule type" value="Genomic_DNA"/>
</dbReference>
<sequence length="79" mass="9002">MCMMPLYMGRHPFHLQDPGDLTRLSHAICQGEPPQLPLRASSELRDFVASCLQKDNTKRWTAAELLNHPFILGHKECTT</sequence>
<name>A0ACB9R8Q3_9MYRT</name>
<reference evidence="2" key="1">
    <citation type="journal article" date="2023" name="Front. Plant Sci.">
        <title>Chromosomal-level genome assembly of Melastoma candidum provides insights into trichome evolution.</title>
        <authorList>
            <person name="Zhong Y."/>
            <person name="Wu W."/>
            <person name="Sun C."/>
            <person name="Zou P."/>
            <person name="Liu Y."/>
            <person name="Dai S."/>
            <person name="Zhou R."/>
        </authorList>
    </citation>
    <scope>NUCLEOTIDE SEQUENCE [LARGE SCALE GENOMIC DNA]</scope>
</reference>
<evidence type="ECO:0000313" key="1">
    <source>
        <dbReference type="EMBL" id="KAI4375496.1"/>
    </source>
</evidence>
<dbReference type="Proteomes" id="UP001057402">
    <property type="component" value="Chromosome 4"/>
</dbReference>